<dbReference type="Gene3D" id="1.25.40.10">
    <property type="entry name" value="Tetratricopeptide repeat domain"/>
    <property type="match status" value="2"/>
</dbReference>
<dbReference type="SUPFAM" id="SSF81901">
    <property type="entry name" value="HCP-like"/>
    <property type="match status" value="1"/>
</dbReference>
<dbReference type="EMBL" id="CACTIH010010828">
    <property type="protein sequence ID" value="CAA3033775.1"/>
    <property type="molecule type" value="Genomic_DNA"/>
</dbReference>
<evidence type="ECO:0008006" key="6">
    <source>
        <dbReference type="Google" id="ProtNLM"/>
    </source>
</evidence>
<dbReference type="NCBIfam" id="TIGR00756">
    <property type="entry name" value="PPR"/>
    <property type="match status" value="2"/>
</dbReference>
<protein>
    <recommendedName>
        <fullName evidence="6">Pentatricopeptide repeat-containing protein</fullName>
    </recommendedName>
</protein>
<dbReference type="Pfam" id="PF12854">
    <property type="entry name" value="PPR_1"/>
    <property type="match status" value="1"/>
</dbReference>
<comment type="similarity">
    <text evidence="1">Belongs to the PPR family. P subfamily.</text>
</comment>
<evidence type="ECO:0000256" key="2">
    <source>
        <dbReference type="ARBA" id="ARBA00022737"/>
    </source>
</evidence>
<feature type="repeat" description="PPR" evidence="3">
    <location>
        <begin position="4"/>
        <end position="38"/>
    </location>
</feature>
<evidence type="ECO:0000256" key="1">
    <source>
        <dbReference type="ARBA" id="ARBA00007626"/>
    </source>
</evidence>
<sequence>MEWDEDLWVLLIEGYGKAGIAQESVKLFQKIEELGVERTIKSYDALFNVIMRRIRFMMAKKYFNKMLGEVETANRFSKDMRSKDILPDVVTYNTLIIGYYRVKKMDKAEKYFVEIKGRNNEPIVITLTTLIKGYMSVERVDDALKWLKELKSFGIKPNAITYSTLLSGLRDTKKMLEA</sequence>
<dbReference type="Pfam" id="PF01535">
    <property type="entry name" value="PPR"/>
    <property type="match status" value="1"/>
</dbReference>
<dbReference type="PANTHER" id="PTHR47936">
    <property type="entry name" value="PPR_LONG DOMAIN-CONTAINING PROTEIN"/>
    <property type="match status" value="1"/>
</dbReference>
<dbReference type="GO" id="GO:0031930">
    <property type="term" value="P:mitochondria-nucleus signaling pathway"/>
    <property type="evidence" value="ECO:0007669"/>
    <property type="project" value="TreeGrafter"/>
</dbReference>
<reference evidence="4 5" key="1">
    <citation type="submission" date="2019-12" db="EMBL/GenBank/DDBJ databases">
        <authorList>
            <person name="Alioto T."/>
            <person name="Alioto T."/>
            <person name="Gomez Garrido J."/>
        </authorList>
    </citation>
    <scope>NUCLEOTIDE SEQUENCE [LARGE SCALE GENOMIC DNA]</scope>
</reference>
<dbReference type="PROSITE" id="PS51375">
    <property type="entry name" value="PPR"/>
    <property type="match status" value="3"/>
</dbReference>
<feature type="repeat" description="PPR" evidence="3">
    <location>
        <begin position="123"/>
        <end position="157"/>
    </location>
</feature>
<keyword evidence="2" id="KW-0677">Repeat</keyword>
<comment type="caution">
    <text evidence="4">The sequence shown here is derived from an EMBL/GenBank/DDBJ whole genome shotgun (WGS) entry which is preliminary data.</text>
</comment>
<dbReference type="AlphaFoldDB" id="A0A8S0VLH2"/>
<dbReference type="Proteomes" id="UP000594638">
    <property type="component" value="Unassembled WGS sequence"/>
</dbReference>
<gene>
    <name evidence="4" type="ORF">OLEA9_A006936</name>
</gene>
<keyword evidence="5" id="KW-1185">Reference proteome</keyword>
<dbReference type="GO" id="GO:0009507">
    <property type="term" value="C:chloroplast"/>
    <property type="evidence" value="ECO:0007669"/>
    <property type="project" value="TreeGrafter"/>
</dbReference>
<dbReference type="Pfam" id="PF13041">
    <property type="entry name" value="PPR_2"/>
    <property type="match status" value="1"/>
</dbReference>
<dbReference type="InterPro" id="IPR002885">
    <property type="entry name" value="PPR_rpt"/>
</dbReference>
<evidence type="ECO:0000256" key="3">
    <source>
        <dbReference type="PROSITE-ProRule" id="PRU00708"/>
    </source>
</evidence>
<organism evidence="4 5">
    <name type="scientific">Olea europaea subsp. europaea</name>
    <dbReference type="NCBI Taxonomy" id="158383"/>
    <lineage>
        <taxon>Eukaryota</taxon>
        <taxon>Viridiplantae</taxon>
        <taxon>Streptophyta</taxon>
        <taxon>Embryophyta</taxon>
        <taxon>Tracheophyta</taxon>
        <taxon>Spermatophyta</taxon>
        <taxon>Magnoliopsida</taxon>
        <taxon>eudicotyledons</taxon>
        <taxon>Gunneridae</taxon>
        <taxon>Pentapetalae</taxon>
        <taxon>asterids</taxon>
        <taxon>lamiids</taxon>
        <taxon>Lamiales</taxon>
        <taxon>Oleaceae</taxon>
        <taxon>Oleeae</taxon>
        <taxon>Olea</taxon>
    </lineage>
</organism>
<evidence type="ECO:0000313" key="5">
    <source>
        <dbReference type="Proteomes" id="UP000594638"/>
    </source>
</evidence>
<dbReference type="OrthoDB" id="185373at2759"/>
<dbReference type="PANTHER" id="PTHR47936:SF1">
    <property type="entry name" value="PENTATRICOPEPTIDE REPEAT-CONTAINING PROTEIN GUN1, CHLOROPLASTIC"/>
    <property type="match status" value="1"/>
</dbReference>
<name>A0A8S0VLH2_OLEEU</name>
<accession>A0A8S0VLH2</accession>
<evidence type="ECO:0000313" key="4">
    <source>
        <dbReference type="EMBL" id="CAA3033775.1"/>
    </source>
</evidence>
<dbReference type="Gramene" id="OE9A006936T1">
    <property type="protein sequence ID" value="OE9A006936C1"/>
    <property type="gene ID" value="OE9A006936"/>
</dbReference>
<proteinExistence type="inferred from homology"/>
<dbReference type="InterPro" id="IPR011990">
    <property type="entry name" value="TPR-like_helical_dom_sf"/>
</dbReference>
<dbReference type="GO" id="GO:0010019">
    <property type="term" value="P:chloroplast-nucleus signaling pathway"/>
    <property type="evidence" value="ECO:0007669"/>
    <property type="project" value="TreeGrafter"/>
</dbReference>
<feature type="repeat" description="PPR" evidence="3">
    <location>
        <begin position="88"/>
        <end position="122"/>
    </location>
</feature>